<feature type="compositionally biased region" description="Low complexity" evidence="5">
    <location>
        <begin position="1"/>
        <end position="13"/>
    </location>
</feature>
<dbReference type="InterPro" id="IPR050172">
    <property type="entry name" value="SsuD_RutA_monooxygenase"/>
</dbReference>
<evidence type="ECO:0000259" key="6">
    <source>
        <dbReference type="Pfam" id="PF00296"/>
    </source>
</evidence>
<proteinExistence type="predicted"/>
<dbReference type="Pfam" id="PF00296">
    <property type="entry name" value="Bac_luciferase"/>
    <property type="match status" value="1"/>
</dbReference>
<dbReference type="PANTHER" id="PTHR42847">
    <property type="entry name" value="ALKANESULFONATE MONOOXYGENASE"/>
    <property type="match status" value="1"/>
</dbReference>
<organism evidence="7 8">
    <name type="scientific">Chitinasiproducens palmae</name>
    <dbReference type="NCBI Taxonomy" id="1770053"/>
    <lineage>
        <taxon>Bacteria</taxon>
        <taxon>Pseudomonadati</taxon>
        <taxon>Pseudomonadota</taxon>
        <taxon>Betaproteobacteria</taxon>
        <taxon>Burkholderiales</taxon>
        <taxon>Burkholderiaceae</taxon>
        <taxon>Chitinasiproducens</taxon>
    </lineage>
</organism>
<dbReference type="AlphaFoldDB" id="A0A1H2PJH8"/>
<dbReference type="InterPro" id="IPR011251">
    <property type="entry name" value="Luciferase-like_dom"/>
</dbReference>
<gene>
    <name evidence="7" type="ORF">SAMN05216551_101377</name>
</gene>
<keyword evidence="1" id="KW-0285">Flavoprotein</keyword>
<dbReference type="GO" id="GO:0004497">
    <property type="term" value="F:monooxygenase activity"/>
    <property type="evidence" value="ECO:0007669"/>
    <property type="project" value="UniProtKB-KW"/>
</dbReference>
<evidence type="ECO:0000256" key="1">
    <source>
        <dbReference type="ARBA" id="ARBA00022630"/>
    </source>
</evidence>
<reference evidence="8" key="1">
    <citation type="submission" date="2016-09" db="EMBL/GenBank/DDBJ databases">
        <authorList>
            <person name="Varghese N."/>
            <person name="Submissions S."/>
        </authorList>
    </citation>
    <scope>NUCLEOTIDE SEQUENCE [LARGE SCALE GENOMIC DNA]</scope>
    <source>
        <strain evidence="8">JS23</strain>
    </source>
</reference>
<dbReference type="CDD" id="cd01094">
    <property type="entry name" value="Alkanesulfonate_monoxygenase"/>
    <property type="match status" value="1"/>
</dbReference>
<name>A0A1H2PJH8_9BURK</name>
<dbReference type="RefSeq" id="WP_091903973.1">
    <property type="nucleotide sequence ID" value="NZ_FNLO01000001.1"/>
</dbReference>
<keyword evidence="8" id="KW-1185">Reference proteome</keyword>
<protein>
    <submittedName>
        <fullName evidence="7">FMNH2-dependent dimethyl sulfone monooxygenase</fullName>
    </submittedName>
</protein>
<dbReference type="PANTHER" id="PTHR42847:SF4">
    <property type="entry name" value="ALKANESULFONATE MONOOXYGENASE-RELATED"/>
    <property type="match status" value="1"/>
</dbReference>
<evidence type="ECO:0000313" key="7">
    <source>
        <dbReference type="EMBL" id="SDV46493.1"/>
    </source>
</evidence>
<evidence type="ECO:0000256" key="3">
    <source>
        <dbReference type="ARBA" id="ARBA00023002"/>
    </source>
</evidence>
<keyword evidence="2" id="KW-0288">FMN</keyword>
<evidence type="ECO:0000256" key="4">
    <source>
        <dbReference type="ARBA" id="ARBA00023033"/>
    </source>
</evidence>
<keyword evidence="3" id="KW-0560">Oxidoreductase</keyword>
<dbReference type="Gene3D" id="3.20.20.30">
    <property type="entry name" value="Luciferase-like domain"/>
    <property type="match status" value="1"/>
</dbReference>
<sequence length="396" mass="43617">MTTTQLLPEAPTQALPPPPPAPATFADSPLARVLRQPFLLGLFLPIQDGGWSISTLPRSTDWHFDYNLALTREAEALGFDLVFGLAQWLGKNGHGGAMKYREQSLDSFIATAALASATERILLISTLHVLYGPWHPLHLAKFGATLDHISGGRWGINMVTGHIRSEAEMFGMQTPEHDLRYEMADEFVSVAKSLWRSDDNLTFDGRFWHLKEAFVSPRPRFGRPILVNATSSQAGMHYAARHSDIVFITSPGGAEIEAALATLPAHIAQLRAVAASEGRQIRTLINPTVVCRPTTSEAWAYHDAIVAHADQAAVDGFIGTFARSDAKAWRNHQREQRIVGGNLHLVGSPEEIVDYLLRLKAAGVDGVQLTFYDFREDLRAFGETVLPLMKQAGLRL</sequence>
<evidence type="ECO:0000313" key="8">
    <source>
        <dbReference type="Proteomes" id="UP000243719"/>
    </source>
</evidence>
<feature type="region of interest" description="Disordered" evidence="5">
    <location>
        <begin position="1"/>
        <end position="22"/>
    </location>
</feature>
<dbReference type="Proteomes" id="UP000243719">
    <property type="component" value="Unassembled WGS sequence"/>
</dbReference>
<dbReference type="InterPro" id="IPR036661">
    <property type="entry name" value="Luciferase-like_sf"/>
</dbReference>
<dbReference type="STRING" id="1770053.SAMN05216551_101377"/>
<feature type="domain" description="Luciferase-like" evidence="6">
    <location>
        <begin position="41"/>
        <end position="365"/>
    </location>
</feature>
<dbReference type="OrthoDB" id="9814695at2"/>
<evidence type="ECO:0000256" key="2">
    <source>
        <dbReference type="ARBA" id="ARBA00022643"/>
    </source>
</evidence>
<keyword evidence="4 7" id="KW-0503">Monooxygenase</keyword>
<dbReference type="GO" id="GO:0016705">
    <property type="term" value="F:oxidoreductase activity, acting on paired donors, with incorporation or reduction of molecular oxygen"/>
    <property type="evidence" value="ECO:0007669"/>
    <property type="project" value="InterPro"/>
</dbReference>
<accession>A0A1H2PJH8</accession>
<dbReference type="EMBL" id="FNLO01000001">
    <property type="protein sequence ID" value="SDV46493.1"/>
    <property type="molecule type" value="Genomic_DNA"/>
</dbReference>
<evidence type="ECO:0000256" key="5">
    <source>
        <dbReference type="SAM" id="MobiDB-lite"/>
    </source>
</evidence>
<dbReference type="SUPFAM" id="SSF51679">
    <property type="entry name" value="Bacterial luciferase-like"/>
    <property type="match status" value="1"/>
</dbReference>